<protein>
    <submittedName>
        <fullName evidence="1">Uncharacterized protein</fullName>
    </submittedName>
</protein>
<accession>A0A1G5JNT1</accession>
<keyword evidence="2" id="KW-1185">Reference proteome</keyword>
<dbReference type="AlphaFoldDB" id="A0A1G5JNT1"/>
<reference evidence="1 2" key="1">
    <citation type="submission" date="2016-10" db="EMBL/GenBank/DDBJ databases">
        <authorList>
            <person name="de Groot N.N."/>
        </authorList>
    </citation>
    <scope>NUCLEOTIDE SEQUENCE [LARGE SCALE GENOMIC DNA]</scope>
    <source>
        <strain evidence="1 2">CGMCC 1.7031</strain>
    </source>
</reference>
<proteinExistence type="predicted"/>
<organism evidence="1 2">
    <name type="scientific">Flavobacterium caeni</name>
    <dbReference type="NCBI Taxonomy" id="490189"/>
    <lineage>
        <taxon>Bacteria</taxon>
        <taxon>Pseudomonadati</taxon>
        <taxon>Bacteroidota</taxon>
        <taxon>Flavobacteriia</taxon>
        <taxon>Flavobacteriales</taxon>
        <taxon>Flavobacteriaceae</taxon>
        <taxon>Flavobacterium</taxon>
    </lineage>
</organism>
<dbReference type="Pfam" id="PF12099">
    <property type="entry name" value="DUF3575"/>
    <property type="match status" value="1"/>
</dbReference>
<dbReference type="Proteomes" id="UP000199354">
    <property type="component" value="Unassembled WGS sequence"/>
</dbReference>
<dbReference type="InterPro" id="IPR021958">
    <property type="entry name" value="DUF3575"/>
</dbReference>
<sequence length="270" mass="31534">MQNFCIAVSKLFFRGKPYSPCPTVRNYDFFRYPGCRKSVLLLLLLTVSVHAQEDDKPLPWIVKLNVPQLIDMTNFPVVQLSLERKINSEWSVIAEGGVQCYDDRIKPDTVFYSPRGFKVNVELRAYLLKIINPERFHKEGGLFVGIQPFYRYNQFSEEVSYFKEEADTAPKDSLTERIEYNDSFGARRKVFGVNLTVGHQRYFWKRFVMEPSLAVGYAYRKVTNINRSYDPIKDNSTFNHDLSQMEYRATSESNGSTFNFTINFRIGYSF</sequence>
<evidence type="ECO:0000313" key="2">
    <source>
        <dbReference type="Proteomes" id="UP000199354"/>
    </source>
</evidence>
<evidence type="ECO:0000313" key="1">
    <source>
        <dbReference type="EMBL" id="SCY90043.1"/>
    </source>
</evidence>
<name>A0A1G5JNT1_9FLAO</name>
<dbReference type="EMBL" id="FMVF01000015">
    <property type="protein sequence ID" value="SCY90043.1"/>
    <property type="molecule type" value="Genomic_DNA"/>
</dbReference>
<dbReference type="STRING" id="490189.SAMN02927903_02803"/>
<gene>
    <name evidence="1" type="ORF">SAMN02927903_02803</name>
</gene>